<sequence>MVRLVNFKNILSVLVCSWGLSVWANDPSELVVEDAVSVESLQETLGAEESIILPEHLGPVINTNVLAEGVAEEVDSSPATDDSAILLDAGEPWVPAIVPFLDAPDRGEEKAVLEDSESKSLPKASTPSKMLAVDVHPKMPRIAILIDDLGYNRHGMDSSLLLPTEVALAILPSTPFAMQTATSAQKQKRITLLHAPMENQRELKLGPGGLYAKMTEEELKATLSKDLDGLPGIQGVNNHMGSLLTTKADSMAWVMETLKSRSLFFIDSLTSPKSVAKKTAQEYGLATVSRDVFLDNIRTEAAIDKQFTRLLKLARKHGSALAIGHPYPETMSYLKKRLSHLEHDGVLLVPLSSLLVSSKDTADN</sequence>
<protein>
    <recommendedName>
        <fullName evidence="4">Divergent polysaccharide deacetylase family protein</fullName>
    </recommendedName>
</protein>
<dbReference type="Gene3D" id="3.20.20.370">
    <property type="entry name" value="Glycoside hydrolase/deacetylase"/>
    <property type="match status" value="1"/>
</dbReference>
<comment type="caution">
    <text evidence="2">The sequence shown here is derived from an EMBL/GenBank/DDBJ whole genome shotgun (WGS) entry which is preliminary data.</text>
</comment>
<gene>
    <name evidence="2" type="ORF">DFP75_107117</name>
</gene>
<proteinExistence type="predicted"/>
<evidence type="ECO:0000313" key="2">
    <source>
        <dbReference type="EMBL" id="PYF79952.1"/>
    </source>
</evidence>
<dbReference type="InterPro" id="IPR011330">
    <property type="entry name" value="Glyco_hydro/deAcase_b/a-brl"/>
</dbReference>
<dbReference type="PANTHER" id="PTHR30105">
    <property type="entry name" value="UNCHARACTERIZED YIBQ-RELATED"/>
    <property type="match status" value="1"/>
</dbReference>
<evidence type="ECO:0000256" key="1">
    <source>
        <dbReference type="SAM" id="SignalP"/>
    </source>
</evidence>
<dbReference type="Pfam" id="PF04748">
    <property type="entry name" value="Polysacc_deac_2"/>
    <property type="match status" value="1"/>
</dbReference>
<dbReference type="GO" id="GO:0005975">
    <property type="term" value="P:carbohydrate metabolic process"/>
    <property type="evidence" value="ECO:0007669"/>
    <property type="project" value="InterPro"/>
</dbReference>
<dbReference type="SUPFAM" id="SSF88713">
    <property type="entry name" value="Glycoside hydrolase/deacetylase"/>
    <property type="match status" value="1"/>
</dbReference>
<dbReference type="AlphaFoldDB" id="A0A318UTW6"/>
<dbReference type="Proteomes" id="UP000247551">
    <property type="component" value="Unassembled WGS sequence"/>
</dbReference>
<organism evidence="2 3">
    <name type="scientific">Marinomonas alcarazii</name>
    <dbReference type="NCBI Taxonomy" id="491949"/>
    <lineage>
        <taxon>Bacteria</taxon>
        <taxon>Pseudomonadati</taxon>
        <taxon>Pseudomonadota</taxon>
        <taxon>Gammaproteobacteria</taxon>
        <taxon>Oceanospirillales</taxon>
        <taxon>Oceanospirillaceae</taxon>
        <taxon>Marinomonas</taxon>
    </lineage>
</organism>
<dbReference type="CDD" id="cd10936">
    <property type="entry name" value="CE4_DAC2"/>
    <property type="match status" value="1"/>
</dbReference>
<evidence type="ECO:0000313" key="3">
    <source>
        <dbReference type="Proteomes" id="UP000247551"/>
    </source>
</evidence>
<dbReference type="EMBL" id="QKLW01000007">
    <property type="protein sequence ID" value="PYF79952.1"/>
    <property type="molecule type" value="Genomic_DNA"/>
</dbReference>
<keyword evidence="1" id="KW-0732">Signal</keyword>
<accession>A0A318UTW6</accession>
<dbReference type="InterPro" id="IPR006837">
    <property type="entry name" value="Divergent_DAC"/>
</dbReference>
<reference evidence="2 3" key="1">
    <citation type="submission" date="2018-06" db="EMBL/GenBank/DDBJ databases">
        <title>Genomic Encyclopedia of Type Strains, Phase III (KMG-III): the genomes of soil and plant-associated and newly described type strains.</title>
        <authorList>
            <person name="Whitman W."/>
        </authorList>
    </citation>
    <scope>NUCLEOTIDE SEQUENCE [LARGE SCALE GENOMIC DNA]</scope>
    <source>
        <strain evidence="2 3">CECT 7730</strain>
    </source>
</reference>
<feature type="chain" id="PRO_5016455575" description="Divergent polysaccharide deacetylase family protein" evidence="1">
    <location>
        <begin position="25"/>
        <end position="364"/>
    </location>
</feature>
<name>A0A318UTW6_9GAMM</name>
<keyword evidence="3" id="KW-1185">Reference proteome</keyword>
<evidence type="ECO:0008006" key="4">
    <source>
        <dbReference type="Google" id="ProtNLM"/>
    </source>
</evidence>
<feature type="signal peptide" evidence="1">
    <location>
        <begin position="1"/>
        <end position="24"/>
    </location>
</feature>
<dbReference type="PANTHER" id="PTHR30105:SF2">
    <property type="entry name" value="DIVERGENT POLYSACCHARIDE DEACETYLASE SUPERFAMILY"/>
    <property type="match status" value="1"/>
</dbReference>